<reference evidence="4" key="1">
    <citation type="submission" date="2025-08" db="UniProtKB">
        <authorList>
            <consortium name="RefSeq"/>
        </authorList>
    </citation>
    <scope>IDENTIFICATION</scope>
    <source>
        <tissue evidence="4">Whole larval tissue</tissue>
    </source>
</reference>
<organism evidence="3 4">
    <name type="scientific">Spodoptera frugiperda</name>
    <name type="common">Fall armyworm</name>
    <dbReference type="NCBI Taxonomy" id="7108"/>
    <lineage>
        <taxon>Eukaryota</taxon>
        <taxon>Metazoa</taxon>
        <taxon>Ecdysozoa</taxon>
        <taxon>Arthropoda</taxon>
        <taxon>Hexapoda</taxon>
        <taxon>Insecta</taxon>
        <taxon>Pterygota</taxon>
        <taxon>Neoptera</taxon>
        <taxon>Endopterygota</taxon>
        <taxon>Lepidoptera</taxon>
        <taxon>Glossata</taxon>
        <taxon>Ditrysia</taxon>
        <taxon>Noctuoidea</taxon>
        <taxon>Noctuidae</taxon>
        <taxon>Amphipyrinae</taxon>
        <taxon>Spodoptera</taxon>
    </lineage>
</organism>
<dbReference type="PANTHER" id="PTHR21505">
    <property type="entry name" value="MADF DOMAIN-CONTAINING PROTEIN-RELATED"/>
    <property type="match status" value="1"/>
</dbReference>
<keyword evidence="3" id="KW-1185">Reference proteome</keyword>
<dbReference type="Pfam" id="PF10545">
    <property type="entry name" value="MADF_DNA_bdg"/>
    <property type="match status" value="1"/>
</dbReference>
<feature type="region of interest" description="Disordered" evidence="1">
    <location>
        <begin position="203"/>
        <end position="240"/>
    </location>
</feature>
<evidence type="ECO:0000259" key="2">
    <source>
        <dbReference type="PROSITE" id="PS51029"/>
    </source>
</evidence>
<dbReference type="PANTHER" id="PTHR21505:SF12">
    <property type="entry name" value="MADF DOMAIN-CONTAINING PROTEIN-RELATED"/>
    <property type="match status" value="1"/>
</dbReference>
<feature type="domain" description="MADF" evidence="2">
    <location>
        <begin position="13"/>
        <end position="105"/>
    </location>
</feature>
<gene>
    <name evidence="4" type="primary">LOC126912992</name>
</gene>
<feature type="compositionally biased region" description="Polar residues" evidence="1">
    <location>
        <begin position="226"/>
        <end position="240"/>
    </location>
</feature>
<dbReference type="AlphaFoldDB" id="A0A9R0EE70"/>
<dbReference type="InterPro" id="IPR006578">
    <property type="entry name" value="MADF-dom"/>
</dbReference>
<feature type="region of interest" description="Disordered" evidence="1">
    <location>
        <begin position="110"/>
        <end position="149"/>
    </location>
</feature>
<name>A0A9R0EE70_SPOFR</name>
<dbReference type="SMART" id="SM00595">
    <property type="entry name" value="MADF"/>
    <property type="match status" value="1"/>
</dbReference>
<evidence type="ECO:0000313" key="3">
    <source>
        <dbReference type="Proteomes" id="UP000829999"/>
    </source>
</evidence>
<evidence type="ECO:0000313" key="4">
    <source>
        <dbReference type="RefSeq" id="XP_050563588.1"/>
    </source>
</evidence>
<feature type="compositionally biased region" description="Polar residues" evidence="1">
    <location>
        <begin position="208"/>
        <end position="217"/>
    </location>
</feature>
<dbReference type="Proteomes" id="UP000829999">
    <property type="component" value="Unplaced"/>
</dbReference>
<evidence type="ECO:0000256" key="1">
    <source>
        <dbReference type="SAM" id="MobiDB-lite"/>
    </source>
</evidence>
<dbReference type="GeneID" id="126912992"/>
<proteinExistence type="predicted"/>
<dbReference type="PROSITE" id="PS51029">
    <property type="entry name" value="MADF"/>
    <property type="match status" value="1"/>
</dbReference>
<dbReference type="OrthoDB" id="8881252at2759"/>
<accession>A0A9R0EE70</accession>
<dbReference type="RefSeq" id="XP_050563588.1">
    <property type="nucleotide sequence ID" value="XM_050707631.1"/>
</dbReference>
<sequence>MTSRAWSTEEIKSLILYYESLPELWQISNPDYKNRVKKAAAVESLAEQFNTSALEINRKLHNLRTQFNNELRKLKKKKSGQGTDENYASTWDYFTSLQFLMPSTLPANETIQNLNSPTNSENLESTVSPNSDNLSRSQRTSKKRKKEDEALERAISVLDKSDDAAIFGDFVAAAIRNMRSEARKRELKRKIQRIILDMEELNEADQYSRPSTSQSYGPLTPLPNATWESSEDTNVTYESL</sequence>
<protein>
    <submittedName>
        <fullName evidence="4">Uncharacterized protein LOC126912992</fullName>
    </submittedName>
</protein>
<feature type="compositionally biased region" description="Polar residues" evidence="1">
    <location>
        <begin position="110"/>
        <end position="134"/>
    </location>
</feature>